<dbReference type="EC" id="3.1.6.-" evidence="6"/>
<dbReference type="InterPro" id="IPR024607">
    <property type="entry name" value="Sulfatase_CS"/>
</dbReference>
<reference evidence="6 7" key="1">
    <citation type="submission" date="2023-05" db="EMBL/GenBank/DDBJ databases">
        <title>Novel species of genus Flectobacillus isolated from stream in China.</title>
        <authorList>
            <person name="Lu H."/>
        </authorList>
    </citation>
    <scope>NUCLEOTIDE SEQUENCE [LARGE SCALE GENOMIC DNA]</scope>
    <source>
        <strain evidence="6 7">DC10W</strain>
    </source>
</reference>
<dbReference type="PANTHER" id="PTHR42693">
    <property type="entry name" value="ARYLSULFATASE FAMILY MEMBER"/>
    <property type="match status" value="1"/>
</dbReference>
<proteinExistence type="inferred from homology"/>
<evidence type="ECO:0000256" key="4">
    <source>
        <dbReference type="ARBA" id="ARBA00022837"/>
    </source>
</evidence>
<dbReference type="InterPro" id="IPR017850">
    <property type="entry name" value="Alkaline_phosphatase_core_sf"/>
</dbReference>
<organism evidence="6 7">
    <name type="scientific">Flectobacillus longus</name>
    <dbReference type="NCBI Taxonomy" id="2984207"/>
    <lineage>
        <taxon>Bacteria</taxon>
        <taxon>Pseudomonadati</taxon>
        <taxon>Bacteroidota</taxon>
        <taxon>Cytophagia</taxon>
        <taxon>Cytophagales</taxon>
        <taxon>Flectobacillaceae</taxon>
        <taxon>Flectobacillus</taxon>
    </lineage>
</organism>
<feature type="domain" description="Sulfatase N-terminal" evidence="5">
    <location>
        <begin position="34"/>
        <end position="448"/>
    </location>
</feature>
<dbReference type="RefSeq" id="WP_283368742.1">
    <property type="nucleotide sequence ID" value="NZ_JASHID010000002.1"/>
</dbReference>
<dbReference type="GO" id="GO:0016787">
    <property type="term" value="F:hydrolase activity"/>
    <property type="evidence" value="ECO:0007669"/>
    <property type="project" value="UniProtKB-KW"/>
</dbReference>
<gene>
    <name evidence="6" type="ORF">QM480_03860</name>
</gene>
<evidence type="ECO:0000313" key="6">
    <source>
        <dbReference type="EMBL" id="MDI9863445.1"/>
    </source>
</evidence>
<evidence type="ECO:0000256" key="3">
    <source>
        <dbReference type="ARBA" id="ARBA00022801"/>
    </source>
</evidence>
<comment type="caution">
    <text evidence="6">The sequence shown here is derived from an EMBL/GenBank/DDBJ whole genome shotgun (WGS) entry which is preliminary data.</text>
</comment>
<dbReference type="Pfam" id="PF00884">
    <property type="entry name" value="Sulfatase"/>
    <property type="match status" value="1"/>
</dbReference>
<keyword evidence="4" id="KW-0106">Calcium</keyword>
<dbReference type="CDD" id="cd16025">
    <property type="entry name" value="PAS_like"/>
    <property type="match status" value="1"/>
</dbReference>
<keyword evidence="7" id="KW-1185">Reference proteome</keyword>
<dbReference type="PANTHER" id="PTHR42693:SF53">
    <property type="entry name" value="ENDO-4-O-SULFATASE"/>
    <property type="match status" value="1"/>
</dbReference>
<dbReference type="SUPFAM" id="SSF53649">
    <property type="entry name" value="Alkaline phosphatase-like"/>
    <property type="match status" value="1"/>
</dbReference>
<keyword evidence="3 6" id="KW-0378">Hydrolase</keyword>
<evidence type="ECO:0000256" key="1">
    <source>
        <dbReference type="ARBA" id="ARBA00008779"/>
    </source>
</evidence>
<dbReference type="InterPro" id="IPR050738">
    <property type="entry name" value="Sulfatase"/>
</dbReference>
<evidence type="ECO:0000256" key="2">
    <source>
        <dbReference type="ARBA" id="ARBA00022723"/>
    </source>
</evidence>
<dbReference type="Gene3D" id="3.30.1120.10">
    <property type="match status" value="1"/>
</dbReference>
<protein>
    <submittedName>
        <fullName evidence="6">Arylsulfatase</fullName>
        <ecNumber evidence="6">3.1.6.-</ecNumber>
    </submittedName>
</protein>
<dbReference type="Gene3D" id="3.40.720.10">
    <property type="entry name" value="Alkaline Phosphatase, subunit A"/>
    <property type="match status" value="1"/>
</dbReference>
<accession>A0ABT6YIM1</accession>
<dbReference type="PROSITE" id="PS00149">
    <property type="entry name" value="SULFATASE_2"/>
    <property type="match status" value="1"/>
</dbReference>
<keyword evidence="2" id="KW-0479">Metal-binding</keyword>
<name>A0ABT6YIM1_9BACT</name>
<dbReference type="Proteomes" id="UP001236569">
    <property type="component" value="Unassembled WGS sequence"/>
</dbReference>
<comment type="similarity">
    <text evidence="1">Belongs to the sulfatase family.</text>
</comment>
<evidence type="ECO:0000313" key="7">
    <source>
        <dbReference type="Proteomes" id="UP001236569"/>
    </source>
</evidence>
<evidence type="ECO:0000259" key="5">
    <source>
        <dbReference type="Pfam" id="PF00884"/>
    </source>
</evidence>
<dbReference type="InterPro" id="IPR000917">
    <property type="entry name" value="Sulfatase_N"/>
</dbReference>
<dbReference type="EMBL" id="JASHID010000002">
    <property type="protein sequence ID" value="MDI9863445.1"/>
    <property type="molecule type" value="Genomic_DNA"/>
</dbReference>
<sequence>MKKTFKHWSVAFTLLTILLPNFEILAQKTPAKKPNIIIIMADDLGYSDIGCFGGEINTPNIDRLAKNGLRMTNFYNNARCCPTRASLLTGQYAHKVGLSINGNALTKNGATIAEILKENGYQTGMVGKWHLSDDITKPSNPEQLKWLSHQAYPNDNFASVESYPINRGFQKHYGIIWGVIDYFDPFSLVDGEKNVKEVPKDYYITEAINQKSVEYIQEFSKKKDPYFMYVAHTAPHWPLHARPEDIAKYKGKYDIGWDELRKQRYARMVKLGLINPKVTKLIDVDGRNPKWENLTAQEKEFHANKMATHAAMIEKVDTGVGQILAELERTNTLDNSLIFFLADNGASPEIPTNPGYDRPGNTRAGIPMKYDKELSPNEIGSEISYTGIGSNWANAANTPYRFWKLESFEGGIHTPMIVHWAGLKTAKGSKVPALAHVFDILPTILDITQTPYPASYKGNALTPLDGKSFLPVLQGKTQKGREDIFFEHESGKAYIKGDWKLVQKTRSNQWELYNLSADRNETENLVEKDPSKTAEMQKAWEGWYSSLKPYIKPRPGSGPR</sequence>